<comment type="caution">
    <text evidence="2">The sequence shown here is derived from an EMBL/GenBank/DDBJ whole genome shotgun (WGS) entry which is preliminary data.</text>
</comment>
<evidence type="ECO:0000313" key="3">
    <source>
        <dbReference type="Proteomes" id="UP001154282"/>
    </source>
</evidence>
<dbReference type="AlphaFoldDB" id="A0AAV0HQW8"/>
<feature type="compositionally biased region" description="Basic and acidic residues" evidence="1">
    <location>
        <begin position="61"/>
        <end position="76"/>
    </location>
</feature>
<gene>
    <name evidence="2" type="ORF">LITE_LOCUS5409</name>
</gene>
<sequence>HNFSFRRSKCLLRRKSGSKQLPPTSRNPTIQSATSQEEEKHARQPRSRFRSDISVPQDLDGNERVPMRDLQQRVSE</sequence>
<organism evidence="2 3">
    <name type="scientific">Linum tenue</name>
    <dbReference type="NCBI Taxonomy" id="586396"/>
    <lineage>
        <taxon>Eukaryota</taxon>
        <taxon>Viridiplantae</taxon>
        <taxon>Streptophyta</taxon>
        <taxon>Embryophyta</taxon>
        <taxon>Tracheophyta</taxon>
        <taxon>Spermatophyta</taxon>
        <taxon>Magnoliopsida</taxon>
        <taxon>eudicotyledons</taxon>
        <taxon>Gunneridae</taxon>
        <taxon>Pentapetalae</taxon>
        <taxon>rosids</taxon>
        <taxon>fabids</taxon>
        <taxon>Malpighiales</taxon>
        <taxon>Linaceae</taxon>
        <taxon>Linum</taxon>
    </lineage>
</organism>
<evidence type="ECO:0000313" key="2">
    <source>
        <dbReference type="EMBL" id="CAI0387313.1"/>
    </source>
</evidence>
<protein>
    <submittedName>
        <fullName evidence="2">Uncharacterized protein</fullName>
    </submittedName>
</protein>
<reference evidence="2" key="1">
    <citation type="submission" date="2022-08" db="EMBL/GenBank/DDBJ databases">
        <authorList>
            <person name="Gutierrez-Valencia J."/>
        </authorList>
    </citation>
    <scope>NUCLEOTIDE SEQUENCE</scope>
</reference>
<evidence type="ECO:0000256" key="1">
    <source>
        <dbReference type="SAM" id="MobiDB-lite"/>
    </source>
</evidence>
<feature type="compositionally biased region" description="Basic residues" evidence="1">
    <location>
        <begin position="1"/>
        <end position="17"/>
    </location>
</feature>
<dbReference type="EMBL" id="CAMGYJ010000002">
    <property type="protein sequence ID" value="CAI0387313.1"/>
    <property type="molecule type" value="Genomic_DNA"/>
</dbReference>
<feature type="region of interest" description="Disordered" evidence="1">
    <location>
        <begin position="1"/>
        <end position="76"/>
    </location>
</feature>
<feature type="non-terminal residue" evidence="2">
    <location>
        <position position="1"/>
    </location>
</feature>
<feature type="non-terminal residue" evidence="2">
    <location>
        <position position="76"/>
    </location>
</feature>
<feature type="compositionally biased region" description="Polar residues" evidence="1">
    <location>
        <begin position="18"/>
        <end position="35"/>
    </location>
</feature>
<keyword evidence="3" id="KW-1185">Reference proteome</keyword>
<dbReference type="Proteomes" id="UP001154282">
    <property type="component" value="Unassembled WGS sequence"/>
</dbReference>
<accession>A0AAV0HQW8</accession>
<proteinExistence type="predicted"/>
<name>A0AAV0HQW8_9ROSI</name>